<evidence type="ECO:0000256" key="4">
    <source>
        <dbReference type="ARBA" id="ARBA00022694"/>
    </source>
</evidence>
<keyword evidence="4 9" id="KW-0819">tRNA processing</keyword>
<dbReference type="InterPro" id="IPR000182">
    <property type="entry name" value="GNAT_dom"/>
</dbReference>
<dbReference type="CDD" id="cd04301">
    <property type="entry name" value="NAT_SF"/>
    <property type="match status" value="1"/>
</dbReference>
<dbReference type="InterPro" id="IPR032672">
    <property type="entry name" value="TmcA/NAT10/Kre33"/>
</dbReference>
<dbReference type="SUPFAM" id="SSF55729">
    <property type="entry name" value="Acyl-CoA N-acyltransferases (Nat)"/>
    <property type="match status" value="1"/>
</dbReference>
<dbReference type="EMBL" id="CP102097">
    <property type="protein sequence ID" value="UUM31919.1"/>
    <property type="molecule type" value="Genomic_DNA"/>
</dbReference>
<dbReference type="Gene3D" id="1.20.120.890">
    <property type="entry name" value="tRNA(Met) cytidine acetyltransferase, tail domain"/>
    <property type="match status" value="1"/>
</dbReference>
<feature type="binding site" evidence="9">
    <location>
        <position position="324"/>
    </location>
    <ligand>
        <name>ATP</name>
        <dbReference type="ChEBI" id="CHEBI:30616"/>
    </ligand>
</feature>
<dbReference type="InterPro" id="IPR013562">
    <property type="entry name" value="TmcA/NAT10_N"/>
</dbReference>
<evidence type="ECO:0000256" key="9">
    <source>
        <dbReference type="HAMAP-Rule" id="MF_01886"/>
    </source>
</evidence>
<feature type="binding site" evidence="9">
    <location>
        <position position="156"/>
    </location>
    <ligand>
        <name>ATP</name>
        <dbReference type="ChEBI" id="CHEBI:30616"/>
    </ligand>
</feature>
<comment type="function">
    <text evidence="9">Catalyzes the formation of N(4)-acetylcytidine (ac(4)C) at the wobble position of tRNA(Met), by using acetyl-CoA as an acetyl donor and ATP (or GTP).</text>
</comment>
<dbReference type="InterPro" id="IPR016181">
    <property type="entry name" value="Acyl_CoA_acyltransferase"/>
</dbReference>
<dbReference type="Pfam" id="PF05127">
    <property type="entry name" value="NAT10_TcmA_helicase"/>
    <property type="match status" value="1"/>
</dbReference>
<keyword evidence="3 9" id="KW-0808">Transferase</keyword>
<gene>
    <name evidence="9" type="primary">tmcA</name>
    <name evidence="11" type="ORF">NP165_16585</name>
</gene>
<organism evidence="11 12">
    <name type="scientific">Vibrio japonicus</name>
    <dbReference type="NCBI Taxonomy" id="1824638"/>
    <lineage>
        <taxon>Bacteria</taxon>
        <taxon>Pseudomonadati</taxon>
        <taxon>Pseudomonadota</taxon>
        <taxon>Gammaproteobacteria</taxon>
        <taxon>Vibrionales</taxon>
        <taxon>Vibrionaceae</taxon>
        <taxon>Vibrio</taxon>
    </lineage>
</organism>
<dbReference type="InterPro" id="IPR038321">
    <property type="entry name" value="TmcA_C_sf"/>
</dbReference>
<comment type="subcellular location">
    <subcellularLocation>
        <location evidence="9">Cytoplasm</location>
    </subcellularLocation>
</comment>
<dbReference type="RefSeq" id="WP_257085639.1">
    <property type="nucleotide sequence ID" value="NZ_CP102097.1"/>
</dbReference>
<accession>A0ABY5LIR0</accession>
<dbReference type="InterPro" id="IPR024914">
    <property type="entry name" value="tRNA_acetyltr_TmcA"/>
</dbReference>
<keyword evidence="2 9" id="KW-0820">tRNA-binding</keyword>
<dbReference type="EC" id="2.3.1.193" evidence="9"/>
<dbReference type="InterPro" id="IPR007807">
    <property type="entry name" value="TcmA/NAT10_helicase"/>
</dbReference>
<keyword evidence="1 9" id="KW-0963">Cytoplasm</keyword>
<dbReference type="Gene3D" id="3.40.630.30">
    <property type="match status" value="1"/>
</dbReference>
<keyword evidence="12" id="KW-1185">Reference proteome</keyword>
<keyword evidence="7 9" id="KW-0694">RNA-binding</keyword>
<evidence type="ECO:0000256" key="5">
    <source>
        <dbReference type="ARBA" id="ARBA00022741"/>
    </source>
</evidence>
<evidence type="ECO:0000256" key="8">
    <source>
        <dbReference type="ARBA" id="ARBA00023315"/>
    </source>
</evidence>
<reference evidence="11" key="1">
    <citation type="submission" date="2022-07" db="EMBL/GenBank/DDBJ databases">
        <title>Complete genome of Vibrio japonicus strain JCM 31412T and phylogenomic assessment of the Nereis clade of the genus Vibrio.</title>
        <authorList>
            <person name="Shlafstein M.D."/>
            <person name="Emsley S.A."/>
            <person name="Ushijima B."/>
            <person name="Videau P."/>
            <person name="Saw J.H."/>
        </authorList>
    </citation>
    <scope>NUCLEOTIDE SEQUENCE</scope>
    <source>
        <strain evidence="11">JCM 31412</strain>
    </source>
</reference>
<evidence type="ECO:0000256" key="7">
    <source>
        <dbReference type="ARBA" id="ARBA00022884"/>
    </source>
</evidence>
<dbReference type="SUPFAM" id="SSF52540">
    <property type="entry name" value="P-loop containing nucleoside triphosphate hydrolases"/>
    <property type="match status" value="1"/>
</dbReference>
<dbReference type="InterPro" id="IPR027417">
    <property type="entry name" value="P-loop_NTPase"/>
</dbReference>
<dbReference type="PANTHER" id="PTHR10925:SF5">
    <property type="entry name" value="RNA CYTIDINE ACETYLTRANSFERASE"/>
    <property type="match status" value="1"/>
</dbReference>
<evidence type="ECO:0000259" key="10">
    <source>
        <dbReference type="PROSITE" id="PS51186"/>
    </source>
</evidence>
<dbReference type="Pfam" id="PF08351">
    <property type="entry name" value="TmcA_N"/>
    <property type="match status" value="1"/>
</dbReference>
<dbReference type="HAMAP" id="MF_01886">
    <property type="entry name" value="tRNA_acetyltr_TmcA"/>
    <property type="match status" value="1"/>
</dbReference>
<proteinExistence type="inferred from homology"/>
<dbReference type="Pfam" id="PF13718">
    <property type="entry name" value="GNAT_acetyltr_2"/>
    <property type="match status" value="2"/>
</dbReference>
<name>A0ABY5LIR0_9VIBR</name>
<keyword evidence="6 9" id="KW-0067">ATP-binding</keyword>
<evidence type="ECO:0000256" key="2">
    <source>
        <dbReference type="ARBA" id="ARBA00022555"/>
    </source>
</evidence>
<comment type="catalytic activity">
    <reaction evidence="9">
        <text>cytidine(34) in elongator tRNA(Met) + acetyl-CoA + ATP + H2O = N(4)-acetylcytidine(34) in elongator tRNA(Met) + ADP + phosphate + CoA + H(+)</text>
        <dbReference type="Rhea" id="RHEA:43788"/>
        <dbReference type="Rhea" id="RHEA-COMP:10693"/>
        <dbReference type="Rhea" id="RHEA-COMP:10694"/>
        <dbReference type="ChEBI" id="CHEBI:15377"/>
        <dbReference type="ChEBI" id="CHEBI:15378"/>
        <dbReference type="ChEBI" id="CHEBI:30616"/>
        <dbReference type="ChEBI" id="CHEBI:43474"/>
        <dbReference type="ChEBI" id="CHEBI:57287"/>
        <dbReference type="ChEBI" id="CHEBI:57288"/>
        <dbReference type="ChEBI" id="CHEBI:74900"/>
        <dbReference type="ChEBI" id="CHEBI:82748"/>
        <dbReference type="ChEBI" id="CHEBI:456216"/>
        <dbReference type="EC" id="2.3.1.193"/>
    </reaction>
</comment>
<evidence type="ECO:0000313" key="11">
    <source>
        <dbReference type="EMBL" id="UUM31919.1"/>
    </source>
</evidence>
<comment type="similarity">
    <text evidence="9">Belongs to the TmcA family.</text>
</comment>
<dbReference type="GO" id="GO:0016746">
    <property type="term" value="F:acyltransferase activity"/>
    <property type="evidence" value="ECO:0007669"/>
    <property type="project" value="UniProtKB-KW"/>
</dbReference>
<evidence type="ECO:0000256" key="3">
    <source>
        <dbReference type="ARBA" id="ARBA00022679"/>
    </source>
</evidence>
<feature type="binding site" evidence="9">
    <location>
        <position position="505"/>
    </location>
    <ligand>
        <name>acetyl-CoA</name>
        <dbReference type="ChEBI" id="CHEBI:57288"/>
    </ligand>
</feature>
<dbReference type="PROSITE" id="PS51186">
    <property type="entry name" value="GNAT"/>
    <property type="match status" value="1"/>
</dbReference>
<sequence length="681" mass="75830">MVVTQKYIHQLFSAASADHHRYGVVLRGDREWQLEWLKQLANEKIGSHIFQLGGEVLSFTTKGVAISKGQQLLGQECQLLICDLSEGFDANSFSAAIGCVVGGGLVVILPNCSPSCSFDEQWLDRALEKLVVVRQHEALPKVPNCRPSSLEPYAQQNRAVEGVRKVIEGRRKRPLVITADRGRGKSSALGIAAAQLMQSRTMHIIVTAPSIATIQPVFEHALRLLPQAIGEKNKIRFEGSILEFVAPDELLRSTPYCDCIFVDEASAIPIPMLKKMVDHYHRAVFSTTVHGYEGCGRGFTLKFQAWLAKHRPGYNHIHLDQPIRWNVSDPLEDWHFDSFLLDAELDELGSTDTSDISLNHISKQQLFEQPQKLRSCFALLVNAHYQTSPNDLMLLLADETIQLYAAFAGDICVGCILTVQEGGLDSDTIAQIQLGKRRPKGHLVATTLANQLGVADAARLSSIRIMRIAVHPQRQNQGVGERLLSQLKEISSADFYSTSFGATSELVSFWKKCGFTPVKLGSTREQSSGTHSLIMVSAQDTWLNHVKCYFRQFMHFSLSSLFQDLEIDLVRALVDGDNSEVAHTHFIPLVENYTLGGASFDSVAPMLDSYWKSCPVLINSASDLVIRKLIQQYSWEQCAREFSLAGRKQVEQQLRSDLSVLLSPIIAYSNLHCKTQTSTPR</sequence>
<dbReference type="Gene3D" id="3.40.50.300">
    <property type="entry name" value="P-loop containing nucleotide triphosphate hydrolases"/>
    <property type="match status" value="1"/>
</dbReference>
<protein>
    <recommendedName>
        <fullName evidence="9">tRNA(Met) cytidine acetyltransferase TmcA</fullName>
        <ecNumber evidence="9">2.3.1.193</ecNumber>
    </recommendedName>
</protein>
<dbReference type="Gene3D" id="3.40.50.11040">
    <property type="match status" value="1"/>
</dbReference>
<evidence type="ECO:0000313" key="12">
    <source>
        <dbReference type="Proteomes" id="UP001058602"/>
    </source>
</evidence>
<evidence type="ECO:0000256" key="6">
    <source>
        <dbReference type="ARBA" id="ARBA00022840"/>
    </source>
</evidence>
<keyword evidence="5 9" id="KW-0547">Nucleotide-binding</keyword>
<feature type="binding site" evidence="9">
    <location>
        <begin position="468"/>
        <end position="470"/>
    </location>
    <ligand>
        <name>acetyl-CoA</name>
        <dbReference type="ChEBI" id="CHEBI:57288"/>
    </ligand>
</feature>
<comment type="caution">
    <text evidence="9">Lacks conserved residue(s) required for the propagation of feature annotation.</text>
</comment>
<feature type="domain" description="N-acetyltransferase" evidence="10">
    <location>
        <begin position="361"/>
        <end position="540"/>
    </location>
</feature>
<dbReference type="Proteomes" id="UP001058602">
    <property type="component" value="Chromosome 2"/>
</dbReference>
<evidence type="ECO:0000256" key="1">
    <source>
        <dbReference type="ARBA" id="ARBA00022490"/>
    </source>
</evidence>
<dbReference type="PANTHER" id="PTHR10925">
    <property type="entry name" value="N-ACETYLTRANSFERASE 10"/>
    <property type="match status" value="1"/>
</dbReference>
<keyword evidence="8 9" id="KW-0012">Acyltransferase</keyword>